<evidence type="ECO:0000256" key="1">
    <source>
        <dbReference type="SAM" id="MobiDB-lite"/>
    </source>
</evidence>
<protein>
    <submittedName>
        <fullName evidence="4">Uncharacterized protein</fullName>
    </submittedName>
</protein>
<dbReference type="EMBL" id="AP023095">
    <property type="protein sequence ID" value="BCE53071.1"/>
    <property type="molecule type" value="Genomic_DNA"/>
</dbReference>
<reference evidence="4" key="3">
    <citation type="submission" date="2020-05" db="EMBL/GenBank/DDBJ databases">
        <title>Complete genome sequence of Bradyrhizobium diazoefficiens XF9 isolated from soybean nodule.</title>
        <authorList>
            <person name="Noda R."/>
            <person name="Kakizaki K."/>
            <person name="Minamisawa K."/>
        </authorList>
    </citation>
    <scope>NUCLEOTIDE SEQUENCE</scope>
    <source>
        <strain evidence="4">XF9</strain>
    </source>
</reference>
<evidence type="ECO:0000313" key="3">
    <source>
        <dbReference type="EMBL" id="BCE61787.1"/>
    </source>
</evidence>
<evidence type="ECO:0000313" key="2">
    <source>
        <dbReference type="EMBL" id="BCE53071.1"/>
    </source>
</evidence>
<evidence type="ECO:0000313" key="4">
    <source>
        <dbReference type="EMBL" id="BCE79166.1"/>
    </source>
</evidence>
<organism evidence="4">
    <name type="scientific">Bradyrhizobium diazoefficiens</name>
    <dbReference type="NCBI Taxonomy" id="1355477"/>
    <lineage>
        <taxon>Bacteria</taxon>
        <taxon>Pseudomonadati</taxon>
        <taxon>Pseudomonadota</taxon>
        <taxon>Alphaproteobacteria</taxon>
        <taxon>Hyphomicrobiales</taxon>
        <taxon>Nitrobacteraceae</taxon>
        <taxon>Bradyrhizobium</taxon>
    </lineage>
</organism>
<feature type="region of interest" description="Disordered" evidence="1">
    <location>
        <begin position="45"/>
        <end position="106"/>
    </location>
</feature>
<name>A0A810BQD2_9BRAD</name>
<sequence length="106" mass="10396">MAKRSGGGGGGPGMNKNVSVGVRAGKPAKGVAPCGTIGLQRVTTSSYREPKVGQPISVPLGNELSTNVGKGGPGAGRSVHPTGSQSATPKASSTTTPAGWPWTKGD</sequence>
<proteinExistence type="predicted"/>
<feature type="region of interest" description="Disordered" evidence="1">
    <location>
        <begin position="1"/>
        <end position="21"/>
    </location>
</feature>
<gene>
    <name evidence="2" type="ORF">XF5B_05830</name>
    <name evidence="3" type="ORF">XF6B_05860</name>
    <name evidence="4" type="ORF">XF9B_05870</name>
</gene>
<accession>A0A810BQD2</accession>
<feature type="compositionally biased region" description="Gly residues" evidence="1">
    <location>
        <begin position="1"/>
        <end position="13"/>
    </location>
</feature>
<dbReference type="AlphaFoldDB" id="A0A810BQD2"/>
<reference evidence="3" key="2">
    <citation type="submission" date="2020-05" db="EMBL/GenBank/DDBJ databases">
        <title>Complete genome sequence of Bradyrhizobium diazoefficiens XF6 isolated from soybean nodule.</title>
        <authorList>
            <person name="Noda R."/>
            <person name="Kakizaki K."/>
            <person name="Minamisawa K."/>
        </authorList>
    </citation>
    <scope>NUCLEOTIDE SEQUENCE</scope>
    <source>
        <strain evidence="3">XF6</strain>
    </source>
</reference>
<reference evidence="2" key="1">
    <citation type="submission" date="2020-05" db="EMBL/GenBank/DDBJ databases">
        <title>Complete genome sequence of Bradyrhizobium diazoefficiens XF5 isolated from soybean nodule.</title>
        <authorList>
            <person name="Noda R."/>
            <person name="Kakizaki K."/>
            <person name="Minamisawa K."/>
        </authorList>
    </citation>
    <scope>NUCLEOTIDE SEQUENCE</scope>
    <source>
        <strain evidence="2">XF5</strain>
    </source>
</reference>
<feature type="compositionally biased region" description="Low complexity" evidence="1">
    <location>
        <begin position="84"/>
        <end position="98"/>
    </location>
</feature>
<dbReference type="EMBL" id="AP023098">
    <property type="protein sequence ID" value="BCE79166.1"/>
    <property type="molecule type" value="Genomic_DNA"/>
</dbReference>
<dbReference type="EMBL" id="AP023096">
    <property type="protein sequence ID" value="BCE61787.1"/>
    <property type="molecule type" value="Genomic_DNA"/>
</dbReference>